<evidence type="ECO:0000313" key="3">
    <source>
        <dbReference type="Proteomes" id="UP001589608"/>
    </source>
</evidence>
<gene>
    <name evidence="2" type="ORF">ACFFTR_08775</name>
</gene>
<dbReference type="EC" id="1.-.-.-" evidence="2"/>
<comment type="caution">
    <text evidence="2">The sequence shown here is derived from an EMBL/GenBank/DDBJ whole genome shotgun (WGS) entry which is preliminary data.</text>
</comment>
<evidence type="ECO:0000259" key="1">
    <source>
        <dbReference type="SMART" id="SM00829"/>
    </source>
</evidence>
<keyword evidence="2" id="KW-0560">Oxidoreductase</keyword>
<accession>A0ABV5M2X0</accession>
<dbReference type="InterPro" id="IPR052585">
    <property type="entry name" value="Lipid_raft_assoc_Zn_ADH"/>
</dbReference>
<feature type="domain" description="Enoyl reductase (ER)" evidence="1">
    <location>
        <begin position="15"/>
        <end position="344"/>
    </location>
</feature>
<dbReference type="GO" id="GO:0016491">
    <property type="term" value="F:oxidoreductase activity"/>
    <property type="evidence" value="ECO:0007669"/>
    <property type="project" value="UniProtKB-KW"/>
</dbReference>
<name>A0ABV5M2X0_9ACTN</name>
<dbReference type="RefSeq" id="WP_246656301.1">
    <property type="nucleotide sequence ID" value="NZ_CP061913.1"/>
</dbReference>
<proteinExistence type="predicted"/>
<dbReference type="SUPFAM" id="SSF51735">
    <property type="entry name" value="NAD(P)-binding Rossmann-fold domains"/>
    <property type="match status" value="1"/>
</dbReference>
<dbReference type="InterPro" id="IPR011032">
    <property type="entry name" value="GroES-like_sf"/>
</dbReference>
<protein>
    <submittedName>
        <fullName evidence="2">NADP-dependent oxidoreductase</fullName>
        <ecNumber evidence="2">1.-.-.-</ecNumber>
    </submittedName>
</protein>
<dbReference type="Gene3D" id="3.40.50.720">
    <property type="entry name" value="NAD(P)-binding Rossmann-like Domain"/>
    <property type="match status" value="1"/>
</dbReference>
<dbReference type="Proteomes" id="UP001589608">
    <property type="component" value="Unassembled WGS sequence"/>
</dbReference>
<dbReference type="CDD" id="cd05289">
    <property type="entry name" value="MDR_like_2"/>
    <property type="match status" value="1"/>
</dbReference>
<keyword evidence="3" id="KW-1185">Reference proteome</keyword>
<reference evidence="2 3" key="1">
    <citation type="submission" date="2024-09" db="EMBL/GenBank/DDBJ databases">
        <authorList>
            <person name="Sun Q."/>
            <person name="Mori K."/>
        </authorList>
    </citation>
    <scope>NUCLEOTIDE SEQUENCE [LARGE SCALE GENOMIC DNA]</scope>
    <source>
        <strain evidence="2 3">JCM 3307</strain>
    </source>
</reference>
<dbReference type="Pfam" id="PF08240">
    <property type="entry name" value="ADH_N"/>
    <property type="match status" value="1"/>
</dbReference>
<dbReference type="PANTHER" id="PTHR43482">
    <property type="entry name" value="PROTEIN AST1-RELATED"/>
    <property type="match status" value="1"/>
</dbReference>
<sequence>MHGGTMMAIRYHRQGGPEVLTYEAVPVPAPAPGEVLIQVHAAGINPPDWYARSGFAAIPPHLRPRLPLPSIPGSDLSGVVVAVTPEVTRWRIGDAVFGMVRFPSLGNGARSYAEYATAPEDHLAAKPAGVSHVAAAGVPMAGLTAYQQLYGGLGTGVTGAEPRDFTPLAPGADAPVGTALAGRTVLVNGAAGGVGHFLTQLTRLEGATVVAVASGRHETFLGELGAHRFVDYSRQRPAEVVHEVDHLFDTVGGPEAYRLLPAVRDGGTISPIFHADFHPDEAAARGIRFRSGQVRSDGAQLARLAELLDDGRLRVGIDATYPLAEAAAAHRHAEGGHRQGKIVLTVAPG</sequence>
<evidence type="ECO:0000313" key="2">
    <source>
        <dbReference type="EMBL" id="MFB9443175.1"/>
    </source>
</evidence>
<dbReference type="InterPro" id="IPR020843">
    <property type="entry name" value="ER"/>
</dbReference>
<organism evidence="2 3">
    <name type="scientific">Dactylosporangium vinaceum</name>
    <dbReference type="NCBI Taxonomy" id="53362"/>
    <lineage>
        <taxon>Bacteria</taxon>
        <taxon>Bacillati</taxon>
        <taxon>Actinomycetota</taxon>
        <taxon>Actinomycetes</taxon>
        <taxon>Micromonosporales</taxon>
        <taxon>Micromonosporaceae</taxon>
        <taxon>Dactylosporangium</taxon>
    </lineage>
</organism>
<dbReference type="EMBL" id="JBHMCA010000020">
    <property type="protein sequence ID" value="MFB9443175.1"/>
    <property type="molecule type" value="Genomic_DNA"/>
</dbReference>
<dbReference type="Gene3D" id="3.90.180.10">
    <property type="entry name" value="Medium-chain alcohol dehydrogenases, catalytic domain"/>
    <property type="match status" value="1"/>
</dbReference>
<dbReference type="Pfam" id="PF13602">
    <property type="entry name" value="ADH_zinc_N_2"/>
    <property type="match status" value="1"/>
</dbReference>
<dbReference type="InterPro" id="IPR013154">
    <property type="entry name" value="ADH-like_N"/>
</dbReference>
<dbReference type="SUPFAM" id="SSF50129">
    <property type="entry name" value="GroES-like"/>
    <property type="match status" value="1"/>
</dbReference>
<dbReference type="PANTHER" id="PTHR43482:SF1">
    <property type="entry name" value="PROTEIN AST1-RELATED"/>
    <property type="match status" value="1"/>
</dbReference>
<dbReference type="InterPro" id="IPR036291">
    <property type="entry name" value="NAD(P)-bd_dom_sf"/>
</dbReference>
<dbReference type="SMART" id="SM00829">
    <property type="entry name" value="PKS_ER"/>
    <property type="match status" value="1"/>
</dbReference>